<sequence>MEASSSRPPWPTNFHLLSTEPNNLSPEHSCFSNPNMAAEPYHSYIAISAKEWDMEATTDVWNHKFSRTTLSNRTKIAAGFTIYQNLLLDHYSHIVNPITKNLNSGLPQKGFTIHSSSSPSPPGSRTVPIHPEKQGPQPHPACGIKKPPTDLITSKNQAKTTPAQGQFTSGMQQHPTAMKVPKQPPSTILIRFIQPKKHQINSKVP</sequence>
<feature type="compositionally biased region" description="Polar residues" evidence="1">
    <location>
        <begin position="156"/>
        <end position="175"/>
    </location>
</feature>
<evidence type="ECO:0000256" key="1">
    <source>
        <dbReference type="SAM" id="MobiDB-lite"/>
    </source>
</evidence>
<dbReference type="EMBL" id="BSYO01000041">
    <property type="protein sequence ID" value="GMH31815.1"/>
    <property type="molecule type" value="Genomic_DNA"/>
</dbReference>
<proteinExistence type="predicted"/>
<comment type="caution">
    <text evidence="2">The sequence shown here is derived from an EMBL/GenBank/DDBJ whole genome shotgun (WGS) entry which is preliminary data.</text>
</comment>
<dbReference type="Proteomes" id="UP001279734">
    <property type="component" value="Unassembled WGS sequence"/>
</dbReference>
<protein>
    <submittedName>
        <fullName evidence="2">Uncharacterized protein</fullName>
    </submittedName>
</protein>
<organism evidence="2 3">
    <name type="scientific">Nepenthes gracilis</name>
    <name type="common">Slender pitcher plant</name>
    <dbReference type="NCBI Taxonomy" id="150966"/>
    <lineage>
        <taxon>Eukaryota</taxon>
        <taxon>Viridiplantae</taxon>
        <taxon>Streptophyta</taxon>
        <taxon>Embryophyta</taxon>
        <taxon>Tracheophyta</taxon>
        <taxon>Spermatophyta</taxon>
        <taxon>Magnoliopsida</taxon>
        <taxon>eudicotyledons</taxon>
        <taxon>Gunneridae</taxon>
        <taxon>Pentapetalae</taxon>
        <taxon>Caryophyllales</taxon>
        <taxon>Nepenthaceae</taxon>
        <taxon>Nepenthes</taxon>
    </lineage>
</organism>
<reference evidence="2" key="1">
    <citation type="submission" date="2023-05" db="EMBL/GenBank/DDBJ databases">
        <title>Nepenthes gracilis genome sequencing.</title>
        <authorList>
            <person name="Fukushima K."/>
        </authorList>
    </citation>
    <scope>NUCLEOTIDE SEQUENCE</scope>
    <source>
        <strain evidence="2">SING2019-196</strain>
    </source>
</reference>
<accession>A0AAD3Y8J2</accession>
<feature type="region of interest" description="Disordered" evidence="1">
    <location>
        <begin position="109"/>
        <end position="142"/>
    </location>
</feature>
<feature type="region of interest" description="Disordered" evidence="1">
    <location>
        <begin position="156"/>
        <end position="182"/>
    </location>
</feature>
<gene>
    <name evidence="2" type="ORF">Nepgr_033659</name>
</gene>
<keyword evidence="3" id="KW-1185">Reference proteome</keyword>
<name>A0AAD3Y8J2_NEPGR</name>
<evidence type="ECO:0000313" key="3">
    <source>
        <dbReference type="Proteomes" id="UP001279734"/>
    </source>
</evidence>
<dbReference type="AlphaFoldDB" id="A0AAD3Y8J2"/>
<evidence type="ECO:0000313" key="2">
    <source>
        <dbReference type="EMBL" id="GMH31815.1"/>
    </source>
</evidence>